<sequence length="67" mass="7312">MQTETAYSVNLNNSVQEILADTALQLFQNSIVRMNSCPAEEQQKTSELDSGRLGSSSNDLCHCYVGA</sequence>
<reference evidence="1" key="2">
    <citation type="journal article" date="2015" name="Data Brief">
        <title>Shoot transcriptome of the giant reed, Arundo donax.</title>
        <authorList>
            <person name="Barrero R.A."/>
            <person name="Guerrero F.D."/>
            <person name="Moolhuijzen P."/>
            <person name="Goolsby J.A."/>
            <person name="Tidwell J."/>
            <person name="Bellgard S.E."/>
            <person name="Bellgard M.I."/>
        </authorList>
    </citation>
    <scope>NUCLEOTIDE SEQUENCE</scope>
    <source>
        <tissue evidence="1">Shoot tissue taken approximately 20 cm above the soil surface</tissue>
    </source>
</reference>
<evidence type="ECO:0000313" key="1">
    <source>
        <dbReference type="EMBL" id="JAD60217.1"/>
    </source>
</evidence>
<reference evidence="1" key="1">
    <citation type="submission" date="2014-09" db="EMBL/GenBank/DDBJ databases">
        <authorList>
            <person name="Magalhaes I.L.F."/>
            <person name="Oliveira U."/>
            <person name="Santos F.R."/>
            <person name="Vidigal T.H.D.A."/>
            <person name="Brescovit A.D."/>
            <person name="Santos A.J."/>
        </authorList>
    </citation>
    <scope>NUCLEOTIDE SEQUENCE</scope>
    <source>
        <tissue evidence="1">Shoot tissue taken approximately 20 cm above the soil surface</tissue>
    </source>
</reference>
<organism evidence="1">
    <name type="scientific">Arundo donax</name>
    <name type="common">Giant reed</name>
    <name type="synonym">Donax arundinaceus</name>
    <dbReference type="NCBI Taxonomy" id="35708"/>
    <lineage>
        <taxon>Eukaryota</taxon>
        <taxon>Viridiplantae</taxon>
        <taxon>Streptophyta</taxon>
        <taxon>Embryophyta</taxon>
        <taxon>Tracheophyta</taxon>
        <taxon>Spermatophyta</taxon>
        <taxon>Magnoliopsida</taxon>
        <taxon>Liliopsida</taxon>
        <taxon>Poales</taxon>
        <taxon>Poaceae</taxon>
        <taxon>PACMAD clade</taxon>
        <taxon>Arundinoideae</taxon>
        <taxon>Arundineae</taxon>
        <taxon>Arundo</taxon>
    </lineage>
</organism>
<dbReference type="EMBL" id="GBRH01237678">
    <property type="protein sequence ID" value="JAD60217.1"/>
    <property type="molecule type" value="Transcribed_RNA"/>
</dbReference>
<protein>
    <submittedName>
        <fullName evidence="1">Uncharacterized protein</fullName>
    </submittedName>
</protein>
<proteinExistence type="predicted"/>
<accession>A0A0A9BLS6</accession>
<name>A0A0A9BLS6_ARUDO</name>
<dbReference type="AlphaFoldDB" id="A0A0A9BLS6"/>